<feature type="transmembrane region" description="Helical" evidence="7">
    <location>
        <begin position="319"/>
        <end position="341"/>
    </location>
</feature>
<dbReference type="PANTHER" id="PTHR42925">
    <property type="entry name" value="MULTIDRUG AND TOXIN EFFLUX PROTEIN MATE FAMILY"/>
    <property type="match status" value="1"/>
</dbReference>
<feature type="transmembrane region" description="Helical" evidence="7">
    <location>
        <begin position="384"/>
        <end position="406"/>
    </location>
</feature>
<dbReference type="NCBIfam" id="TIGR00797">
    <property type="entry name" value="matE"/>
    <property type="match status" value="1"/>
</dbReference>
<dbReference type="Pfam" id="PF01554">
    <property type="entry name" value="MatE"/>
    <property type="match status" value="2"/>
</dbReference>
<reference evidence="8 9" key="1">
    <citation type="submission" date="2014-02" db="EMBL/GenBank/DDBJ databases">
        <title>Diversity of Thermotogales isolates from hydrothermal vents.</title>
        <authorList>
            <person name="Haverkamp T.H.A."/>
            <person name="Lossouarn J."/>
            <person name="Geslin C."/>
            <person name="Nesbo C.L."/>
        </authorList>
    </citation>
    <scope>NUCLEOTIDE SEQUENCE [LARGE SCALE GENOMIC DNA]</scope>
    <source>
        <strain evidence="8 9">431</strain>
    </source>
</reference>
<dbReference type="PANTHER" id="PTHR42925:SF2">
    <property type="entry name" value="NA+ DRIVEN MULTIDRUG EFFLUX PUMP"/>
    <property type="match status" value="1"/>
</dbReference>
<proteinExistence type="predicted"/>
<dbReference type="InterPro" id="IPR002528">
    <property type="entry name" value="MATE_fam"/>
</dbReference>
<dbReference type="PIRSF" id="PIRSF006603">
    <property type="entry name" value="DinF"/>
    <property type="match status" value="1"/>
</dbReference>
<evidence type="ECO:0000256" key="1">
    <source>
        <dbReference type="ARBA" id="ARBA00004651"/>
    </source>
</evidence>
<keyword evidence="5 7" id="KW-1133">Transmembrane helix</keyword>
<feature type="transmembrane region" description="Helical" evidence="7">
    <location>
        <begin position="159"/>
        <end position="181"/>
    </location>
</feature>
<keyword evidence="3" id="KW-1003">Cell membrane</keyword>
<organism evidence="8 9">
    <name type="scientific">Thermosipho melanesiensis</name>
    <dbReference type="NCBI Taxonomy" id="46541"/>
    <lineage>
        <taxon>Bacteria</taxon>
        <taxon>Thermotogati</taxon>
        <taxon>Thermotogota</taxon>
        <taxon>Thermotogae</taxon>
        <taxon>Thermotogales</taxon>
        <taxon>Fervidobacteriaceae</taxon>
        <taxon>Thermosipho</taxon>
    </lineage>
</organism>
<dbReference type="EMBL" id="CP007389">
    <property type="protein sequence ID" value="APT73822.1"/>
    <property type="molecule type" value="Genomic_DNA"/>
</dbReference>
<keyword evidence="2" id="KW-0813">Transport</keyword>
<feature type="transmembrane region" description="Helical" evidence="7">
    <location>
        <begin position="412"/>
        <end position="429"/>
    </location>
</feature>
<dbReference type="InterPro" id="IPR047135">
    <property type="entry name" value="YsiQ"/>
</dbReference>
<sequence>MGIYRDLFKIAIPVALQQFLFSSVSFLDTLMIGRLGEDAIAAIGLANQFFFFYNIVLFGLVSGGAIFFSQFWGKGDFEGLSKSTALTTLSSLFVSIPFFVLSLFFPGYVMRFFSPDPIVIELGVKYIKILSISFPIFAISMVFSFMLRSIHKAHIPMYTTIIELTTNVFLNYVLIFGNFGFPKLGVIGAAIATVFSRIIGLFVLIVTVKLQKLPGMFSLHHIGALNKNFINRFFHYTLPTLANEFAWSLGFTMYSVIYAHMSTKVIAARNIIGTIEGFAWAFSFSLANAASVIIGNYLGAKRFGEAYKISRKIIKLTEIVATISAAATYILTVFSVDLFNISQDVKSLVIVAMAISMGFVPIKIFNGLNIVGFLRAGGDTRFSFAVEATTLWVLGVPLAAIGGLILKLSFPLVLLLTMVDEITKFFILLSRYKSRKWVRNVVENI</sequence>
<feature type="transmembrane region" description="Helical" evidence="7">
    <location>
        <begin position="277"/>
        <end position="298"/>
    </location>
</feature>
<feature type="transmembrane region" description="Helical" evidence="7">
    <location>
        <begin position="187"/>
        <end position="208"/>
    </location>
</feature>
<evidence type="ECO:0000256" key="6">
    <source>
        <dbReference type="ARBA" id="ARBA00023136"/>
    </source>
</evidence>
<evidence type="ECO:0000313" key="8">
    <source>
        <dbReference type="EMBL" id="APT73822.1"/>
    </source>
</evidence>
<evidence type="ECO:0000256" key="4">
    <source>
        <dbReference type="ARBA" id="ARBA00022692"/>
    </source>
</evidence>
<evidence type="ECO:0000256" key="7">
    <source>
        <dbReference type="SAM" id="Phobius"/>
    </source>
</evidence>
<dbReference type="InterPro" id="IPR048279">
    <property type="entry name" value="MdtK-like"/>
</dbReference>
<comment type="subcellular location">
    <subcellularLocation>
        <location evidence="1">Cell membrane</location>
        <topology evidence="1">Multi-pass membrane protein</topology>
    </subcellularLocation>
</comment>
<keyword evidence="4 7" id="KW-0812">Transmembrane</keyword>
<keyword evidence="6 7" id="KW-0472">Membrane</keyword>
<evidence type="ECO:0000256" key="2">
    <source>
        <dbReference type="ARBA" id="ARBA00022448"/>
    </source>
</evidence>
<evidence type="ECO:0000256" key="3">
    <source>
        <dbReference type="ARBA" id="ARBA00022475"/>
    </source>
</evidence>
<accession>A0ABN4UXW3</accession>
<evidence type="ECO:0000256" key="5">
    <source>
        <dbReference type="ARBA" id="ARBA00022989"/>
    </source>
</evidence>
<gene>
    <name evidence="8" type="ORF">BW47_04465</name>
</gene>
<feature type="transmembrane region" description="Helical" evidence="7">
    <location>
        <begin position="85"/>
        <end position="106"/>
    </location>
</feature>
<name>A0ABN4UXW3_9BACT</name>
<evidence type="ECO:0000313" key="9">
    <source>
        <dbReference type="Proteomes" id="UP000185490"/>
    </source>
</evidence>
<dbReference type="Proteomes" id="UP000185490">
    <property type="component" value="Chromosome"/>
</dbReference>
<dbReference type="RefSeq" id="WP_012057052.1">
    <property type="nucleotide sequence ID" value="NZ_CP007389.1"/>
</dbReference>
<feature type="transmembrane region" description="Helical" evidence="7">
    <location>
        <begin position="50"/>
        <end position="73"/>
    </location>
</feature>
<dbReference type="CDD" id="cd13134">
    <property type="entry name" value="MATE_like_8"/>
    <property type="match status" value="1"/>
</dbReference>
<keyword evidence="9" id="KW-1185">Reference proteome</keyword>
<feature type="transmembrane region" description="Helical" evidence="7">
    <location>
        <begin position="347"/>
        <end position="372"/>
    </location>
</feature>
<protein>
    <submittedName>
        <fullName evidence="8">Multidrug transporter MATE</fullName>
    </submittedName>
</protein>
<feature type="transmembrane region" description="Helical" evidence="7">
    <location>
        <begin position="126"/>
        <end position="147"/>
    </location>
</feature>